<dbReference type="PRINTS" id="PR00111">
    <property type="entry name" value="ABHYDROLASE"/>
</dbReference>
<dbReference type="InterPro" id="IPR000073">
    <property type="entry name" value="AB_hydrolase_1"/>
</dbReference>
<evidence type="ECO:0000256" key="11">
    <source>
        <dbReference type="ARBA" id="ARBA00048919"/>
    </source>
</evidence>
<name>A0A1A9UUX9_GLOAU</name>
<evidence type="ECO:0000256" key="3">
    <source>
        <dbReference type="ARBA" id="ARBA00026104"/>
    </source>
</evidence>
<comment type="catalytic activity">
    <reaction evidence="5">
        <text>a 1,2-diacyl-sn-glycerol + H2O = a 2-acylglycerol + a fatty acid + H(+)</text>
        <dbReference type="Rhea" id="RHEA:33275"/>
        <dbReference type="ChEBI" id="CHEBI:15377"/>
        <dbReference type="ChEBI" id="CHEBI:15378"/>
        <dbReference type="ChEBI" id="CHEBI:17389"/>
        <dbReference type="ChEBI" id="CHEBI:17815"/>
        <dbReference type="ChEBI" id="CHEBI:28868"/>
        <dbReference type="EC" id="3.1.1.116"/>
    </reaction>
</comment>
<comment type="catalytic activity">
    <reaction evidence="11">
        <text>1-octadecanoyl-2-(5Z,8Z,11Z,14Z-eicosatetraenoyl)-sn-glycerol + H2O = 2-(5Z,8Z,11Z,14Z-eicosatetraenoyl)-glycerol + octadecanoate + H(+)</text>
        <dbReference type="Rhea" id="RHEA:38507"/>
        <dbReference type="ChEBI" id="CHEBI:15377"/>
        <dbReference type="ChEBI" id="CHEBI:15378"/>
        <dbReference type="ChEBI" id="CHEBI:25629"/>
        <dbReference type="ChEBI" id="CHEBI:52392"/>
        <dbReference type="ChEBI" id="CHEBI:75728"/>
    </reaction>
</comment>
<evidence type="ECO:0000256" key="8">
    <source>
        <dbReference type="ARBA" id="ARBA00048283"/>
    </source>
</evidence>
<evidence type="ECO:0000256" key="10">
    <source>
        <dbReference type="ARBA" id="ARBA00048513"/>
    </source>
</evidence>
<dbReference type="AlphaFoldDB" id="A0A1A9UUX9"/>
<dbReference type="GO" id="GO:0005739">
    <property type="term" value="C:mitochondrion"/>
    <property type="evidence" value="ECO:0007669"/>
    <property type="project" value="TreeGrafter"/>
</dbReference>
<dbReference type="Proteomes" id="UP000078200">
    <property type="component" value="Unassembled WGS sequence"/>
</dbReference>
<dbReference type="STRING" id="7395.A0A1A9UUX9"/>
<dbReference type="Pfam" id="PF00561">
    <property type="entry name" value="Abhydrolase_1"/>
    <property type="match status" value="1"/>
</dbReference>
<protein>
    <recommendedName>
        <fullName evidence="7">sn-1-specific diacylglycerol lipase ABHD11</fullName>
        <ecNumber evidence="3">3.1.1.116</ecNumber>
    </recommendedName>
    <alternativeName>
        <fullName evidence="4">Alpha/beta hydrolase domain-containing protein 11</fullName>
    </alternativeName>
</protein>
<evidence type="ECO:0000313" key="14">
    <source>
        <dbReference type="Proteomes" id="UP000078200"/>
    </source>
</evidence>
<dbReference type="PANTHER" id="PTHR46118">
    <property type="entry name" value="PROTEIN ABHD11"/>
    <property type="match status" value="1"/>
</dbReference>
<reference evidence="13" key="1">
    <citation type="submission" date="2020-05" db="UniProtKB">
        <authorList>
            <consortium name="EnsemblMetazoa"/>
        </authorList>
    </citation>
    <scope>IDENTIFICATION</scope>
    <source>
        <strain evidence="13">TTRI</strain>
    </source>
</reference>
<feature type="domain" description="AB hydrolase-1" evidence="12">
    <location>
        <begin position="50"/>
        <end position="287"/>
    </location>
</feature>
<dbReference type="SUPFAM" id="SSF53474">
    <property type="entry name" value="alpha/beta-Hydrolases"/>
    <property type="match status" value="1"/>
</dbReference>
<comment type="catalytic activity">
    <reaction evidence="9">
        <text>1,2-didecanoylglycerol + H2O = decanoylglycerol + decanoate + H(+)</text>
        <dbReference type="Rhea" id="RHEA:48596"/>
        <dbReference type="ChEBI" id="CHEBI:11152"/>
        <dbReference type="ChEBI" id="CHEBI:15377"/>
        <dbReference type="ChEBI" id="CHEBI:15378"/>
        <dbReference type="ChEBI" id="CHEBI:27689"/>
        <dbReference type="ChEBI" id="CHEBI:90605"/>
    </reaction>
</comment>
<dbReference type="Gene3D" id="3.40.50.1820">
    <property type="entry name" value="alpha/beta hydrolase"/>
    <property type="match status" value="1"/>
</dbReference>
<dbReference type="InterPro" id="IPR029058">
    <property type="entry name" value="AB_hydrolase_fold"/>
</dbReference>
<dbReference type="EC" id="3.1.1.116" evidence="3"/>
<evidence type="ECO:0000256" key="9">
    <source>
        <dbReference type="ARBA" id="ARBA00048504"/>
    </source>
</evidence>
<accession>A0A1A9UUX9</accession>
<evidence type="ECO:0000256" key="4">
    <source>
        <dbReference type="ARBA" id="ARBA00042703"/>
    </source>
</evidence>
<dbReference type="GO" id="GO:0052689">
    <property type="term" value="F:carboxylic ester hydrolase activity"/>
    <property type="evidence" value="ECO:0007669"/>
    <property type="project" value="TreeGrafter"/>
</dbReference>
<evidence type="ECO:0000313" key="13">
    <source>
        <dbReference type="EnsemblMetazoa" id="GAUT016394-PA"/>
    </source>
</evidence>
<dbReference type="PANTHER" id="PTHR46118:SF4">
    <property type="entry name" value="PROTEIN ABHD11"/>
    <property type="match status" value="1"/>
</dbReference>
<organism evidence="13 14">
    <name type="scientific">Glossina austeni</name>
    <name type="common">Savannah tsetse fly</name>
    <dbReference type="NCBI Taxonomy" id="7395"/>
    <lineage>
        <taxon>Eukaryota</taxon>
        <taxon>Metazoa</taxon>
        <taxon>Ecdysozoa</taxon>
        <taxon>Arthropoda</taxon>
        <taxon>Hexapoda</taxon>
        <taxon>Insecta</taxon>
        <taxon>Pterygota</taxon>
        <taxon>Neoptera</taxon>
        <taxon>Endopterygota</taxon>
        <taxon>Diptera</taxon>
        <taxon>Brachycera</taxon>
        <taxon>Muscomorpha</taxon>
        <taxon>Hippoboscoidea</taxon>
        <taxon>Glossinidae</taxon>
        <taxon>Glossina</taxon>
    </lineage>
</organism>
<keyword evidence="14" id="KW-1185">Reference proteome</keyword>
<proteinExistence type="inferred from homology"/>
<evidence type="ECO:0000256" key="5">
    <source>
        <dbReference type="ARBA" id="ARBA00043667"/>
    </source>
</evidence>
<sequence length="302" mass="33852">MFCNRIKHLSIGQRLYPIKNHVAAYGSNIQTIDMSYDVFESKNADNNLSPLIIMHGLFGSKQNWRGVGRALASKMNRKVITVDARNHGNSPHADDHGSKSMAADIVQLMHRLNFRKVCVLGHSMGGRTMMYFALKYPDMVDKGIIADISPISIPGDISAMSKILLAMKNINIPQDLPMAAGRQLANAELIKAVPSKETVDFVLLNLRKADDGKYYWIHNVDALYNNMSAFTKYSDTIKGLPPFKGPIMFICGKNSPYVDPNHWPQIQNIFPNSEIHWLDAGHLVHFDQAAKFIELTVGFLQK</sequence>
<evidence type="ECO:0000256" key="2">
    <source>
        <dbReference type="ARBA" id="ARBA00022801"/>
    </source>
</evidence>
<keyword evidence="2" id="KW-0378">Hydrolase</keyword>
<comment type="catalytic activity">
    <reaction evidence="6">
        <text>a 1,3-diacyl-sn-glycerol + H2O = a 1-acyl-sn-glycerol + a fatty acid + H(+)</text>
        <dbReference type="Rhea" id="RHEA:38503"/>
        <dbReference type="ChEBI" id="CHEBI:15377"/>
        <dbReference type="ChEBI" id="CHEBI:15378"/>
        <dbReference type="ChEBI" id="CHEBI:28868"/>
        <dbReference type="ChEBI" id="CHEBI:64683"/>
        <dbReference type="ChEBI" id="CHEBI:77272"/>
    </reaction>
</comment>
<comment type="catalytic activity">
    <reaction evidence="8">
        <text>1-octadecanoyl-2-(4Z,7Z,10Z,13Z,16Z,19Z-docosahexaenoyl)-sn-glycerol + H2O = 2-(4Z,7Z,10Z,13Z,16Z,19Z-docosahexaenoyl)-glycerol + octadecanoate + H(+)</text>
        <dbReference type="Rhea" id="RHEA:77107"/>
        <dbReference type="ChEBI" id="CHEBI:15377"/>
        <dbReference type="ChEBI" id="CHEBI:15378"/>
        <dbReference type="ChEBI" id="CHEBI:25629"/>
        <dbReference type="ChEBI" id="CHEBI:77129"/>
        <dbReference type="ChEBI" id="CHEBI:186738"/>
    </reaction>
</comment>
<dbReference type="EnsemblMetazoa" id="GAUT016394-RA">
    <property type="protein sequence ID" value="GAUT016394-PA"/>
    <property type="gene ID" value="GAUT016394"/>
</dbReference>
<comment type="similarity">
    <text evidence="1">Belongs to the AB hydrolase superfamily.</text>
</comment>
<evidence type="ECO:0000256" key="6">
    <source>
        <dbReference type="ARBA" id="ARBA00043742"/>
    </source>
</evidence>
<evidence type="ECO:0000259" key="12">
    <source>
        <dbReference type="Pfam" id="PF00561"/>
    </source>
</evidence>
<evidence type="ECO:0000256" key="1">
    <source>
        <dbReference type="ARBA" id="ARBA00008645"/>
    </source>
</evidence>
<dbReference type="VEuPathDB" id="VectorBase:GAUT016394"/>
<comment type="catalytic activity">
    <reaction evidence="10">
        <text>1-octadecanoyl-2-(9Z-octadecenoyl)-sn-glycerol + H2O = 2-(9Z-octadecenoyl)-glycerol + octadecanoate + H(+)</text>
        <dbReference type="Rhea" id="RHEA:77103"/>
        <dbReference type="ChEBI" id="CHEBI:15377"/>
        <dbReference type="ChEBI" id="CHEBI:15378"/>
        <dbReference type="ChEBI" id="CHEBI:25629"/>
        <dbReference type="ChEBI" id="CHEBI:73990"/>
        <dbReference type="ChEBI" id="CHEBI:75468"/>
    </reaction>
</comment>
<evidence type="ECO:0000256" key="7">
    <source>
        <dbReference type="ARBA" id="ARBA00044064"/>
    </source>
</evidence>